<organism evidence="2 3">
    <name type="scientific">Mucuna pruriens</name>
    <name type="common">Velvet bean</name>
    <name type="synonym">Dolichos pruriens</name>
    <dbReference type="NCBI Taxonomy" id="157652"/>
    <lineage>
        <taxon>Eukaryota</taxon>
        <taxon>Viridiplantae</taxon>
        <taxon>Streptophyta</taxon>
        <taxon>Embryophyta</taxon>
        <taxon>Tracheophyta</taxon>
        <taxon>Spermatophyta</taxon>
        <taxon>Magnoliopsida</taxon>
        <taxon>eudicotyledons</taxon>
        <taxon>Gunneridae</taxon>
        <taxon>Pentapetalae</taxon>
        <taxon>rosids</taxon>
        <taxon>fabids</taxon>
        <taxon>Fabales</taxon>
        <taxon>Fabaceae</taxon>
        <taxon>Papilionoideae</taxon>
        <taxon>50 kb inversion clade</taxon>
        <taxon>NPAAA clade</taxon>
        <taxon>indigoferoid/millettioid clade</taxon>
        <taxon>Phaseoleae</taxon>
        <taxon>Mucuna</taxon>
    </lineage>
</organism>
<evidence type="ECO:0000313" key="2">
    <source>
        <dbReference type="EMBL" id="RDX97730.1"/>
    </source>
</evidence>
<dbReference type="InterPro" id="IPR005162">
    <property type="entry name" value="Retrotrans_gag_dom"/>
</dbReference>
<evidence type="ECO:0000259" key="1">
    <source>
        <dbReference type="Pfam" id="PF03732"/>
    </source>
</evidence>
<proteinExistence type="predicted"/>
<dbReference type="Proteomes" id="UP000257109">
    <property type="component" value="Unassembled WGS sequence"/>
</dbReference>
<dbReference type="EMBL" id="QJKJ01003581">
    <property type="protein sequence ID" value="RDX97730.1"/>
    <property type="molecule type" value="Genomic_DNA"/>
</dbReference>
<gene>
    <name evidence="2" type="ORF">CR513_19483</name>
</gene>
<comment type="caution">
    <text evidence="2">The sequence shown here is derived from an EMBL/GenBank/DDBJ whole genome shotgun (WGS) entry which is preliminary data.</text>
</comment>
<name>A0A371H4L8_MUCPR</name>
<sequence length="135" mass="15917">MQKIKGIHVVLGELQEGGESMEDSSIEWGNLSLKSKFMMNYIKKLGERLDKEHKVEQILGCFNLHGQMVVRLVTLEFGDYALVWWTQMEFRDPYEGWVALKRLMRGRFFSPSYTRDLHNKLHRSYKGSRSMKESI</sequence>
<accession>A0A371H4L8</accession>
<feature type="domain" description="Retrotransposon gag" evidence="1">
    <location>
        <begin position="72"/>
        <end position="132"/>
    </location>
</feature>
<feature type="non-terminal residue" evidence="2">
    <location>
        <position position="1"/>
    </location>
</feature>
<dbReference type="AlphaFoldDB" id="A0A371H4L8"/>
<keyword evidence="3" id="KW-1185">Reference proteome</keyword>
<protein>
    <recommendedName>
        <fullName evidence="1">Retrotransposon gag domain-containing protein</fullName>
    </recommendedName>
</protein>
<dbReference type="OrthoDB" id="1731207at2759"/>
<reference evidence="2" key="1">
    <citation type="submission" date="2018-05" db="EMBL/GenBank/DDBJ databases">
        <title>Draft genome of Mucuna pruriens seed.</title>
        <authorList>
            <person name="Nnadi N.E."/>
            <person name="Vos R."/>
            <person name="Hasami M.H."/>
            <person name="Devisetty U.K."/>
            <person name="Aguiy J.C."/>
        </authorList>
    </citation>
    <scope>NUCLEOTIDE SEQUENCE [LARGE SCALE GENOMIC DNA]</scope>
    <source>
        <strain evidence="2">JCA_2017</strain>
    </source>
</reference>
<evidence type="ECO:0000313" key="3">
    <source>
        <dbReference type="Proteomes" id="UP000257109"/>
    </source>
</evidence>
<dbReference type="Pfam" id="PF03732">
    <property type="entry name" value="Retrotrans_gag"/>
    <property type="match status" value="1"/>
</dbReference>